<dbReference type="Pfam" id="PF01841">
    <property type="entry name" value="Transglut_core"/>
    <property type="match status" value="1"/>
</dbReference>
<dbReference type="GO" id="GO:0007528">
    <property type="term" value="P:neuromuscular junction development"/>
    <property type="evidence" value="ECO:0007669"/>
    <property type="project" value="TreeGrafter"/>
</dbReference>
<dbReference type="GO" id="GO:0005737">
    <property type="term" value="C:cytoplasm"/>
    <property type="evidence" value="ECO:0007669"/>
    <property type="project" value="TreeGrafter"/>
</dbReference>
<dbReference type="Pfam" id="PF23265">
    <property type="entry name" value="Ig-like_KY"/>
    <property type="match status" value="2"/>
</dbReference>
<name>A0A452IH83_9SAUR</name>
<dbReference type="InterPro" id="IPR002931">
    <property type="entry name" value="Transglutaminase-like"/>
</dbReference>
<dbReference type="PANTHER" id="PTHR46333:SF3">
    <property type="entry name" value="KYPHOSCOLIOSIS PEPTIDASE"/>
    <property type="match status" value="1"/>
</dbReference>
<dbReference type="Gene3D" id="3.10.620.30">
    <property type="match status" value="1"/>
</dbReference>
<evidence type="ECO:0000259" key="2">
    <source>
        <dbReference type="SMART" id="SM00460"/>
    </source>
</evidence>
<dbReference type="SMART" id="SM00460">
    <property type="entry name" value="TGc"/>
    <property type="match status" value="1"/>
</dbReference>
<reference evidence="3" key="2">
    <citation type="submission" date="2025-08" db="UniProtKB">
        <authorList>
            <consortium name="Ensembl"/>
        </authorList>
    </citation>
    <scope>IDENTIFICATION</scope>
</reference>
<dbReference type="GO" id="GO:0007517">
    <property type="term" value="P:muscle organ development"/>
    <property type="evidence" value="ECO:0007669"/>
    <property type="project" value="TreeGrafter"/>
</dbReference>
<dbReference type="PANTHER" id="PTHR46333">
    <property type="entry name" value="CYTOKINESIS PROTEIN 3"/>
    <property type="match status" value="1"/>
</dbReference>
<dbReference type="Ensembl" id="ENSGAGT00000030965.1">
    <property type="protein sequence ID" value="ENSGAGP00000027260.1"/>
    <property type="gene ID" value="ENSGAGG00000019823.1"/>
</dbReference>
<feature type="compositionally biased region" description="Polar residues" evidence="1">
    <location>
        <begin position="61"/>
        <end position="81"/>
    </location>
</feature>
<feature type="region of interest" description="Disordered" evidence="1">
    <location>
        <begin position="54"/>
        <end position="93"/>
    </location>
</feature>
<protein>
    <recommendedName>
        <fullName evidence="2">Transglutaminase-like domain-containing protein</fullName>
    </recommendedName>
</protein>
<reference evidence="4" key="1">
    <citation type="journal article" date="2017" name="PLoS ONE">
        <title>The Agassiz's desert tortoise genome provides a resource for the conservation of a threatened species.</title>
        <authorList>
            <person name="Tollis M."/>
            <person name="DeNardo D.F."/>
            <person name="Cornelius J.A."/>
            <person name="Dolby G.A."/>
            <person name="Edwards T."/>
            <person name="Henen B.T."/>
            <person name="Karl A.E."/>
            <person name="Murphy R.W."/>
            <person name="Kusumi K."/>
        </authorList>
    </citation>
    <scope>NUCLEOTIDE SEQUENCE [LARGE SCALE GENOMIC DNA]</scope>
</reference>
<evidence type="ECO:0000256" key="1">
    <source>
        <dbReference type="SAM" id="MobiDB-lite"/>
    </source>
</evidence>
<dbReference type="AlphaFoldDB" id="A0A452IH83"/>
<dbReference type="InterPro" id="IPR052557">
    <property type="entry name" value="CAP/Cytokinesis_protein"/>
</dbReference>
<dbReference type="InterPro" id="IPR056564">
    <property type="entry name" value="Ig-like_KY"/>
</dbReference>
<dbReference type="STRING" id="38772.ENSGAGP00000027260"/>
<dbReference type="Proteomes" id="UP000291020">
    <property type="component" value="Unassembled WGS sequence"/>
</dbReference>
<feature type="domain" description="Transglutaminase-like" evidence="2">
    <location>
        <begin position="249"/>
        <end position="317"/>
    </location>
</feature>
<reference evidence="3" key="3">
    <citation type="submission" date="2025-09" db="UniProtKB">
        <authorList>
            <consortium name="Ensembl"/>
        </authorList>
    </citation>
    <scope>IDENTIFICATION</scope>
</reference>
<keyword evidence="4" id="KW-1185">Reference proteome</keyword>
<organism evidence="3 4">
    <name type="scientific">Gopherus agassizii</name>
    <name type="common">Agassiz's desert tortoise</name>
    <dbReference type="NCBI Taxonomy" id="38772"/>
    <lineage>
        <taxon>Eukaryota</taxon>
        <taxon>Metazoa</taxon>
        <taxon>Chordata</taxon>
        <taxon>Craniata</taxon>
        <taxon>Vertebrata</taxon>
        <taxon>Euteleostomi</taxon>
        <taxon>Archelosauria</taxon>
        <taxon>Testudinata</taxon>
        <taxon>Testudines</taxon>
        <taxon>Cryptodira</taxon>
        <taxon>Durocryptodira</taxon>
        <taxon>Testudinoidea</taxon>
        <taxon>Testudinidae</taxon>
        <taxon>Gopherus</taxon>
    </lineage>
</organism>
<proteinExistence type="predicted"/>
<accession>A0A452IH83</accession>
<sequence>MAFHDRLSNTQRILLAIFCFPLLPFYLCALCYARSHEEQEEGKPTELAHMEAGKTVETQRDSSFTGFQSDGNGNDRSQQPRGNGLPGQPVQMQPDEQAPVITSYTNEGTHVTVEVHPRNTTPQLFKKFSLGKGVRKLPSLTGLDNKGFQENGEGRVPLPGGKDLHAYPWDKSSLKSMTLDLQQFEKLDAYASKVSVKNSIEELVKALLREARNDLEKVRAIWMWICHHIEYDVAGFHNKGQRSCEPKDVLHTGKSVCEGYAGLFQQMCSVAGVRCMKLSGYSKGYSYRRGQSFTGDSDHAWNAVYLDGRWHLLDSTWGSGSVNDSCSKFTFQYKEFYFLTHPALFINNHFPDNSNWQLLKPALTLKEFESNMLYNSQFYNLGMLATHPETPIIQTVNGKATISIESRAPLLFMFKLQGTEEHGLMTLKKNGMKLEIYPQKTGNHKLQVFAKPAKGSEDHYNEVLEYTIECSSVDKNMCFPKDLRQPVGPSWFTERKGFLRPSHPEPIIHTNDGRCSITFTLGKDISILPSLHSDNTSLTEDMRRRHIMEIHRGNQTEFKIHLPHAGKFVLRLFAKKKSDPGNYNYIFNYLISCPNTEVKWPVFPEYYRNWAESYELLEPLAGLLPANRNVQFKLKLHSIAKAFVKGKDTSPLTLSKDGYWEGTCNTSGCTEVCVMVQENANLKFSYLLKYEVETQ</sequence>
<evidence type="ECO:0000313" key="3">
    <source>
        <dbReference type="Ensembl" id="ENSGAGP00000027260.1"/>
    </source>
</evidence>
<dbReference type="SUPFAM" id="SSF54001">
    <property type="entry name" value="Cysteine proteinases"/>
    <property type="match status" value="1"/>
</dbReference>
<evidence type="ECO:0000313" key="4">
    <source>
        <dbReference type="Proteomes" id="UP000291020"/>
    </source>
</evidence>
<dbReference type="InterPro" id="IPR038765">
    <property type="entry name" value="Papain-like_cys_pep_sf"/>
</dbReference>